<dbReference type="HOGENOM" id="CLU_057454_1_0_9"/>
<gene>
    <name evidence="2" type="ordered locus">Toce_1813</name>
</gene>
<dbReference type="InterPro" id="IPR001387">
    <property type="entry name" value="Cro/C1-type_HTH"/>
</dbReference>
<dbReference type="PANTHER" id="PTHR43236">
    <property type="entry name" value="ANTITOXIN HIGA1"/>
    <property type="match status" value="1"/>
</dbReference>
<protein>
    <recommendedName>
        <fullName evidence="1">HTH cro/C1-type domain-containing protein</fullName>
    </recommendedName>
</protein>
<evidence type="ECO:0000313" key="2">
    <source>
        <dbReference type="EMBL" id="ADL08544.1"/>
    </source>
</evidence>
<dbReference type="InterPro" id="IPR010359">
    <property type="entry name" value="IrrE_HExxH"/>
</dbReference>
<keyword evidence="3" id="KW-1185">Reference proteome</keyword>
<sequence>MTKTAKVAISTSVLLWALERSGRASVVKRKFPKLSQWLRGESMPTLKQLEDLAKATYTPLGYFFLPEPPVEQLPVPYFRTINNQPMRPFSPELIDTVQMMKLRQYWMRDYLIEEGQEPLSFVNSAKLEDDPRQVARNIRNTLGLEEEWAASQRNWTEALRKLQIKMEDIGIIVVVNSIVGNNTRRKLNPTEFRGFVLIDEYAPLVFVNGADGKAAQMFTLAHELAHVWFGISAAFDLRDLQPADDETEKICNIVAAEFLVPEHKFHEVWIHVSDESEPFQLLARHFKVSELVVARRALDLGYITKEEFIEFYKDYQAKERLVTQDSEGGNFYAIQNMRVGRRFAKAVVCAVREGKLLYNDAYRLTGLYGKAFERYAEILGFGGLL</sequence>
<dbReference type="PANTHER" id="PTHR43236:SF2">
    <property type="entry name" value="BLL0069 PROTEIN"/>
    <property type="match status" value="1"/>
</dbReference>
<proteinExistence type="predicted"/>
<dbReference type="Pfam" id="PF06114">
    <property type="entry name" value="Peptidase_M78"/>
    <property type="match status" value="1"/>
</dbReference>
<evidence type="ECO:0000259" key="1">
    <source>
        <dbReference type="PROSITE" id="PS50943"/>
    </source>
</evidence>
<name>D9RYZ0_THEOJ</name>
<dbReference type="OrthoDB" id="42613at2"/>
<reference evidence="2 3" key="1">
    <citation type="journal article" date="2010" name="Stand. Genomic Sci.">
        <title>Complete genome sequence of Thermosediminibacter oceani type strain (JW/IW-1228P).</title>
        <authorList>
            <person name="Pitluck S."/>
            <person name="Yasawong M."/>
            <person name="Munk C."/>
            <person name="Nolan M."/>
            <person name="Lapidus A."/>
            <person name="Lucas S."/>
            <person name="Glavina Del Rio T."/>
            <person name="Tice H."/>
            <person name="Cheng J.F."/>
            <person name="Bruce D."/>
            <person name="Detter C."/>
            <person name="Tapia R."/>
            <person name="Han C."/>
            <person name="Goodwin L."/>
            <person name="Liolios K."/>
            <person name="Ivanova N."/>
            <person name="Mavromatis K."/>
            <person name="Mikhailova N."/>
            <person name="Pati A."/>
            <person name="Chen A."/>
            <person name="Palaniappan K."/>
            <person name="Land M."/>
            <person name="Hauser L."/>
            <person name="Chang Y.J."/>
            <person name="Jeffries C.D."/>
            <person name="Rohde M."/>
            <person name="Spring S."/>
            <person name="Sikorski J."/>
            <person name="Goker M."/>
            <person name="Woyke T."/>
            <person name="Bristow J."/>
            <person name="Eisen J.A."/>
            <person name="Markowitz V."/>
            <person name="Hugenholtz P."/>
            <person name="Kyrpides N.C."/>
            <person name="Klenk H.P."/>
        </authorList>
    </citation>
    <scope>NUCLEOTIDE SEQUENCE [LARGE SCALE GENOMIC DNA]</scope>
    <source>
        <strain evidence="3">ATCC BAA-1034 / DSM 16646 / JW/IW-1228P</strain>
    </source>
</reference>
<dbReference type="KEGG" id="toc:Toce_1813"/>
<dbReference type="AlphaFoldDB" id="D9RYZ0"/>
<organism evidence="2 3">
    <name type="scientific">Thermosediminibacter oceani (strain ATCC BAA-1034 / DSM 16646 / JW/IW-1228P)</name>
    <dbReference type="NCBI Taxonomy" id="555079"/>
    <lineage>
        <taxon>Bacteria</taxon>
        <taxon>Bacillati</taxon>
        <taxon>Bacillota</taxon>
        <taxon>Clostridia</taxon>
        <taxon>Thermosediminibacterales</taxon>
        <taxon>Thermosediminibacteraceae</taxon>
        <taxon>Thermosediminibacter</taxon>
    </lineage>
</organism>
<accession>D9RYZ0</accession>
<dbReference type="PROSITE" id="PS50943">
    <property type="entry name" value="HTH_CROC1"/>
    <property type="match status" value="1"/>
</dbReference>
<dbReference type="eggNOG" id="COG2856">
    <property type="taxonomic scope" value="Bacteria"/>
</dbReference>
<feature type="domain" description="HTH cro/C1-type" evidence="1">
    <location>
        <begin position="34"/>
        <end position="63"/>
    </location>
</feature>
<dbReference type="Gene3D" id="1.10.10.2910">
    <property type="match status" value="1"/>
</dbReference>
<dbReference type="InterPro" id="IPR052345">
    <property type="entry name" value="Rad_response_metalloprotease"/>
</dbReference>
<dbReference type="Proteomes" id="UP000000272">
    <property type="component" value="Chromosome"/>
</dbReference>
<dbReference type="EMBL" id="CP002131">
    <property type="protein sequence ID" value="ADL08544.1"/>
    <property type="molecule type" value="Genomic_DNA"/>
</dbReference>
<dbReference type="RefSeq" id="WP_013276566.1">
    <property type="nucleotide sequence ID" value="NC_014377.1"/>
</dbReference>
<evidence type="ECO:0000313" key="3">
    <source>
        <dbReference type="Proteomes" id="UP000000272"/>
    </source>
</evidence>